<evidence type="ECO:0000313" key="4">
    <source>
        <dbReference type="Proteomes" id="UP000018211"/>
    </source>
</evidence>
<dbReference type="Proteomes" id="UP000018211">
    <property type="component" value="Unassembled WGS sequence"/>
</dbReference>
<comment type="caution">
    <text evidence="3">The sequence shown here is derived from an EMBL/GenBank/DDBJ whole genome shotgun (WGS) entry which is preliminary data.</text>
</comment>
<reference evidence="3 4" key="1">
    <citation type="journal article" date="2013" name="ISME J.">
        <title>Comparative genomics of pathogenic lineages of Vibrio nigripulchritudo identifies virulence-associated traits.</title>
        <authorList>
            <person name="Goudenege D."/>
            <person name="Labreuche Y."/>
            <person name="Krin E."/>
            <person name="Ansquer D."/>
            <person name="Mangenot S."/>
            <person name="Calteau A."/>
            <person name="Medigue C."/>
            <person name="Mazel D."/>
            <person name="Polz M.F."/>
            <person name="Le Roux F."/>
        </authorList>
    </citation>
    <scope>NUCLEOTIDE SEQUENCE [LARGE SCALE GENOMIC DNA]</scope>
    <source>
        <strain evidence="3 4">SOn1</strain>
    </source>
</reference>
<accession>A0AAV2VRA9</accession>
<dbReference type="PROSITE" id="PS50983">
    <property type="entry name" value="FE_B12_PBP"/>
    <property type="match status" value="1"/>
</dbReference>
<dbReference type="InterPro" id="IPR050902">
    <property type="entry name" value="ABC_Transporter_SBP"/>
</dbReference>
<sequence>MTNYKVLAISAILLASGTANAEVTFKDSRGKEITLKNHPERVVAIASSAPIIYSAVTLKPETIVNITEKSQKSINNGLYAEFFPHFKTVRANAAKDKFVPNVEAILKNNPDIIFQWEYDPKLSEPLERVGLTVATWGCCSNEDRENTVIMSGEISGQSERAEMIVNIARDANSQLKGTLSSVAKSAYPKMLEVDKLGQDIRIVANNSTDHSIAGINNVGQDDKAEWWKTINLEQMYIWNPSVIVIPAWAEELAPNDFYSNELLADIDAVKKKQVYKVPLFNRSPDASEAYLTMQWLAQIAHADQFEKAQFSSKVKDAYKTIYGVDITDKQYTQIMQMDQNGVSAGYTEKFGLK</sequence>
<gene>
    <name evidence="3" type="ORF">VIBNISOn1_270022</name>
</gene>
<dbReference type="EMBL" id="CAOF01000117">
    <property type="protein sequence ID" value="CCO47196.1"/>
    <property type="molecule type" value="Genomic_DNA"/>
</dbReference>
<evidence type="ECO:0000259" key="2">
    <source>
        <dbReference type="PROSITE" id="PS50983"/>
    </source>
</evidence>
<dbReference type="RefSeq" id="WP_022612084.1">
    <property type="nucleotide sequence ID" value="NZ_LK391965.1"/>
</dbReference>
<feature type="chain" id="PRO_5043886977" evidence="1">
    <location>
        <begin position="22"/>
        <end position="353"/>
    </location>
</feature>
<dbReference type="AlphaFoldDB" id="A0AAV2VRA9"/>
<name>A0AAV2VRA9_9VIBR</name>
<organism evidence="3 4">
    <name type="scientific">Vibrio nigripulchritudo SOn1</name>
    <dbReference type="NCBI Taxonomy" id="1238450"/>
    <lineage>
        <taxon>Bacteria</taxon>
        <taxon>Pseudomonadati</taxon>
        <taxon>Pseudomonadota</taxon>
        <taxon>Gammaproteobacteria</taxon>
        <taxon>Vibrionales</taxon>
        <taxon>Vibrionaceae</taxon>
        <taxon>Vibrio</taxon>
    </lineage>
</organism>
<dbReference type="InterPro" id="IPR002491">
    <property type="entry name" value="ABC_transptr_periplasmic_BD"/>
</dbReference>
<dbReference type="Pfam" id="PF01497">
    <property type="entry name" value="Peripla_BP_2"/>
    <property type="match status" value="1"/>
</dbReference>
<dbReference type="Gene3D" id="3.40.50.1980">
    <property type="entry name" value="Nitrogenase molybdenum iron protein domain"/>
    <property type="match status" value="2"/>
</dbReference>
<proteinExistence type="predicted"/>
<keyword evidence="1" id="KW-0732">Signal</keyword>
<feature type="domain" description="Fe/B12 periplasmic-binding" evidence="2">
    <location>
        <begin position="41"/>
        <end position="304"/>
    </location>
</feature>
<evidence type="ECO:0000256" key="1">
    <source>
        <dbReference type="SAM" id="SignalP"/>
    </source>
</evidence>
<dbReference type="PANTHER" id="PTHR30535">
    <property type="entry name" value="VITAMIN B12-BINDING PROTEIN"/>
    <property type="match status" value="1"/>
</dbReference>
<feature type="signal peptide" evidence="1">
    <location>
        <begin position="1"/>
        <end position="21"/>
    </location>
</feature>
<dbReference type="GO" id="GO:0071281">
    <property type="term" value="P:cellular response to iron ion"/>
    <property type="evidence" value="ECO:0007669"/>
    <property type="project" value="TreeGrafter"/>
</dbReference>
<dbReference type="PANTHER" id="PTHR30535:SF34">
    <property type="entry name" value="MOLYBDATE-BINDING PROTEIN MOLA"/>
    <property type="match status" value="1"/>
</dbReference>
<dbReference type="SUPFAM" id="SSF53807">
    <property type="entry name" value="Helical backbone' metal receptor"/>
    <property type="match status" value="1"/>
</dbReference>
<evidence type="ECO:0000313" key="3">
    <source>
        <dbReference type="EMBL" id="CCO47196.1"/>
    </source>
</evidence>
<protein>
    <submittedName>
        <fullName evidence="3">ABC-type Fe3+-hydroxamate transport system, periplasmic component</fullName>
    </submittedName>
</protein>